<organism evidence="3">
    <name type="scientific">marine metagenome</name>
    <dbReference type="NCBI Taxonomy" id="408172"/>
    <lineage>
        <taxon>unclassified sequences</taxon>
        <taxon>metagenomes</taxon>
        <taxon>ecological metagenomes</taxon>
    </lineage>
</organism>
<protein>
    <recommendedName>
        <fullName evidence="2">Cytochrome c-552/4 domain-containing protein</fullName>
    </recommendedName>
</protein>
<dbReference type="InterPro" id="IPR023155">
    <property type="entry name" value="Cyt_c-552/4"/>
</dbReference>
<dbReference type="PANTHER" id="PTHR35038">
    <property type="entry name" value="DISSIMILATORY SULFITE REDUCTASE SIRA"/>
    <property type="match status" value="1"/>
</dbReference>
<evidence type="ECO:0000256" key="1">
    <source>
        <dbReference type="ARBA" id="ARBA00022729"/>
    </source>
</evidence>
<dbReference type="SUPFAM" id="SSF48695">
    <property type="entry name" value="Multiheme cytochromes"/>
    <property type="match status" value="1"/>
</dbReference>
<sequence length="466" mass="52432">MYKMMSIRIYFISLILFIACIDLSDDNTQGNNTLPIQTSFKVEDFSSAQECAGCHPQHYAEWSSSMHAYSMVDPVWLKQQNMQQAHSAAEGIEIGDFCVQCHSPVAGLTNLIENHIDLTNDVINSLPAQVKEGVTCDACHLTTHLPSPTNISIDNHDYETTEFKLYSSDTRYGILDNPIENDFHKSVYSSDYDKSEFCQNCHNLTVDNRDAETTQFEWEGSAFQAMGVECQTCHMPLYSGKAAITGPDRDNLHRHFFPGIDEALIDFPGKVEHRVALEDLLLTAAEINLFETPPDTIKSDTVWNARLIISNNTGHNFPSGTSFPRQLWLEVFAIANNDTLLASGFLDARGDIYDFYIDPNRDIDPQLNIFNTILYNAEGDSGLLKVSVENMVEMVNNTLPVSDSRIVDYSIQIPSGMNGQLELTARLRFRSFPPFYLRHLGLESLIENVNIFDIDTISETVYVSSN</sequence>
<evidence type="ECO:0000313" key="3">
    <source>
        <dbReference type="EMBL" id="SUZ92680.1"/>
    </source>
</evidence>
<name>A0A381RLF5_9ZZZZ</name>
<dbReference type="PANTHER" id="PTHR35038:SF8">
    <property type="entry name" value="C-TYPE POLYHEME CYTOCHROME OMCC"/>
    <property type="match status" value="1"/>
</dbReference>
<reference evidence="3" key="1">
    <citation type="submission" date="2018-05" db="EMBL/GenBank/DDBJ databases">
        <authorList>
            <person name="Lanie J.A."/>
            <person name="Ng W.-L."/>
            <person name="Kazmierczak K.M."/>
            <person name="Andrzejewski T.M."/>
            <person name="Davidsen T.M."/>
            <person name="Wayne K.J."/>
            <person name="Tettelin H."/>
            <person name="Glass J.I."/>
            <person name="Rusch D."/>
            <person name="Podicherti R."/>
            <person name="Tsui H.-C.T."/>
            <person name="Winkler M.E."/>
        </authorList>
    </citation>
    <scope>NUCLEOTIDE SEQUENCE</scope>
</reference>
<dbReference type="Gene3D" id="1.10.1130.10">
    <property type="entry name" value="Flavocytochrome C3, Chain A"/>
    <property type="match status" value="1"/>
</dbReference>
<dbReference type="InterPro" id="IPR051829">
    <property type="entry name" value="Multiheme_Cytochr_ET"/>
</dbReference>
<dbReference type="InterPro" id="IPR036280">
    <property type="entry name" value="Multihaem_cyt_sf"/>
</dbReference>
<dbReference type="AlphaFoldDB" id="A0A381RLF5"/>
<accession>A0A381RLF5</accession>
<dbReference type="PROSITE" id="PS51257">
    <property type="entry name" value="PROKAR_LIPOPROTEIN"/>
    <property type="match status" value="1"/>
</dbReference>
<evidence type="ECO:0000259" key="2">
    <source>
        <dbReference type="Pfam" id="PF13435"/>
    </source>
</evidence>
<dbReference type="EMBL" id="UINC01002080">
    <property type="protein sequence ID" value="SUZ92680.1"/>
    <property type="molecule type" value="Genomic_DNA"/>
</dbReference>
<keyword evidence="1" id="KW-0732">Signal</keyword>
<gene>
    <name evidence="3" type="ORF">METZ01_LOCUS45534</name>
</gene>
<feature type="domain" description="Cytochrome c-552/4" evidence="2">
    <location>
        <begin position="50"/>
        <end position="140"/>
    </location>
</feature>
<dbReference type="Pfam" id="PF13435">
    <property type="entry name" value="Cytochrome_C554"/>
    <property type="match status" value="1"/>
</dbReference>
<proteinExistence type="predicted"/>